<keyword evidence="2" id="KW-1185">Reference proteome</keyword>
<comment type="caution">
    <text evidence="1">The sequence shown here is derived from an EMBL/GenBank/DDBJ whole genome shotgun (WGS) entry which is preliminary data.</text>
</comment>
<name>A0A164XJF4_9CRUS</name>
<organism evidence="1 2">
    <name type="scientific">Daphnia magna</name>
    <dbReference type="NCBI Taxonomy" id="35525"/>
    <lineage>
        <taxon>Eukaryota</taxon>
        <taxon>Metazoa</taxon>
        <taxon>Ecdysozoa</taxon>
        <taxon>Arthropoda</taxon>
        <taxon>Crustacea</taxon>
        <taxon>Branchiopoda</taxon>
        <taxon>Diplostraca</taxon>
        <taxon>Cladocera</taxon>
        <taxon>Anomopoda</taxon>
        <taxon>Daphniidae</taxon>
        <taxon>Daphnia</taxon>
    </lineage>
</organism>
<evidence type="ECO:0000313" key="2">
    <source>
        <dbReference type="Proteomes" id="UP000076858"/>
    </source>
</evidence>
<dbReference type="EMBL" id="LRGB01000985">
    <property type="protein sequence ID" value="KZS14305.1"/>
    <property type="molecule type" value="Genomic_DNA"/>
</dbReference>
<dbReference type="AlphaFoldDB" id="A0A164XJF4"/>
<protein>
    <submittedName>
        <fullName evidence="1">Uncharacterized protein</fullName>
    </submittedName>
</protein>
<accession>A0A164XJF4</accession>
<gene>
    <name evidence="1" type="ORF">APZ42_020373</name>
</gene>
<reference evidence="1 2" key="1">
    <citation type="submission" date="2016-03" db="EMBL/GenBank/DDBJ databases">
        <title>EvidentialGene: Evidence-directed Construction of Genes on Genomes.</title>
        <authorList>
            <person name="Gilbert D.G."/>
            <person name="Choi J.-H."/>
            <person name="Mockaitis K."/>
            <person name="Colbourne J."/>
            <person name="Pfrender M."/>
        </authorList>
    </citation>
    <scope>NUCLEOTIDE SEQUENCE [LARGE SCALE GENOMIC DNA]</scope>
    <source>
        <strain evidence="1 2">Xinb3</strain>
        <tissue evidence="1">Complete organism</tissue>
    </source>
</reference>
<dbReference type="Proteomes" id="UP000076858">
    <property type="component" value="Unassembled WGS sequence"/>
</dbReference>
<sequence length="61" mass="7091">MTLCTRNSVDELCNQNGNKLLVFGFDRSIYSFGSLSKMNVKILTKFENKNKREESNMFHLV</sequence>
<evidence type="ECO:0000313" key="1">
    <source>
        <dbReference type="EMBL" id="KZS14305.1"/>
    </source>
</evidence>
<proteinExistence type="predicted"/>